<dbReference type="InterPro" id="IPR002912">
    <property type="entry name" value="ACT_dom"/>
</dbReference>
<evidence type="ECO:0000256" key="9">
    <source>
        <dbReference type="ARBA" id="ARBA00030455"/>
    </source>
</evidence>
<comment type="pathway">
    <text evidence="2">Amino-acid biosynthesis; L-serine biosynthesis; L-serine from 3-phospho-D-glycerate: step 1/3.</text>
</comment>
<proteinExistence type="inferred from homology"/>
<evidence type="ECO:0000259" key="13">
    <source>
        <dbReference type="PROSITE" id="PS51671"/>
    </source>
</evidence>
<dbReference type="SUPFAM" id="SSF51735">
    <property type="entry name" value="NAD(P)-binding Rossmann-fold domains"/>
    <property type="match status" value="1"/>
</dbReference>
<dbReference type="PROSITE" id="PS51671">
    <property type="entry name" value="ACT"/>
    <property type="match status" value="1"/>
</dbReference>
<keyword evidence="15" id="KW-1185">Reference proteome</keyword>
<name>A0ABW0NGS7_9BURK</name>
<dbReference type="InterPro" id="IPR006139">
    <property type="entry name" value="D-isomer_2_OHA_DH_cat_dom"/>
</dbReference>
<reference evidence="15" key="1">
    <citation type="journal article" date="2019" name="Int. J. Syst. Evol. Microbiol.">
        <title>The Global Catalogue of Microorganisms (GCM) 10K type strain sequencing project: providing services to taxonomists for standard genome sequencing and annotation.</title>
        <authorList>
            <consortium name="The Broad Institute Genomics Platform"/>
            <consortium name="The Broad Institute Genome Sequencing Center for Infectious Disease"/>
            <person name="Wu L."/>
            <person name="Ma J."/>
        </authorList>
    </citation>
    <scope>NUCLEOTIDE SEQUENCE [LARGE SCALE GENOMIC DNA]</scope>
    <source>
        <strain evidence="15">CCUG 57401</strain>
    </source>
</reference>
<organism evidence="14 15">
    <name type="scientific">Caenimonas terrae</name>
    <dbReference type="NCBI Taxonomy" id="696074"/>
    <lineage>
        <taxon>Bacteria</taxon>
        <taxon>Pseudomonadati</taxon>
        <taxon>Pseudomonadota</taxon>
        <taxon>Betaproteobacteria</taxon>
        <taxon>Burkholderiales</taxon>
        <taxon>Comamonadaceae</taxon>
        <taxon>Caenimonas</taxon>
    </lineage>
</organism>
<comment type="function">
    <text evidence="1">Catalyzes the reversible oxidation of 3-phospho-D-glycerate to 3-phosphonooxypyruvate, the first step of the phosphorylated L-serine biosynthesis pathway. Also catalyzes the reversible oxidation of 2-hydroxyglutarate to 2-oxoglutarate.</text>
</comment>
<dbReference type="SUPFAM" id="SSF55021">
    <property type="entry name" value="ACT-like"/>
    <property type="match status" value="1"/>
</dbReference>
<evidence type="ECO:0000313" key="15">
    <source>
        <dbReference type="Proteomes" id="UP001596037"/>
    </source>
</evidence>
<dbReference type="SUPFAM" id="SSF52283">
    <property type="entry name" value="Formate/glycerate dehydrogenase catalytic domain-like"/>
    <property type="match status" value="1"/>
</dbReference>
<dbReference type="PANTHER" id="PTHR42938">
    <property type="entry name" value="FORMATE DEHYDROGENASE 1"/>
    <property type="match status" value="1"/>
</dbReference>
<evidence type="ECO:0000256" key="7">
    <source>
        <dbReference type="ARBA" id="ARBA00023002"/>
    </source>
</evidence>
<protein>
    <recommendedName>
        <fullName evidence="6">D-3-phosphoglycerate dehydrogenase</fullName>
        <ecNumber evidence="4">1.1.1.399</ecNumber>
        <ecNumber evidence="5">1.1.1.95</ecNumber>
    </recommendedName>
    <alternativeName>
        <fullName evidence="9">2-oxoglutarate reductase</fullName>
    </alternativeName>
</protein>
<dbReference type="EC" id="1.1.1.399" evidence="4"/>
<dbReference type="CDD" id="cd12174">
    <property type="entry name" value="PGDH_like_3"/>
    <property type="match status" value="1"/>
</dbReference>
<evidence type="ECO:0000256" key="8">
    <source>
        <dbReference type="ARBA" id="ARBA00023027"/>
    </source>
</evidence>
<dbReference type="Pfam" id="PF00389">
    <property type="entry name" value="2-Hacid_dh"/>
    <property type="match status" value="1"/>
</dbReference>
<evidence type="ECO:0000256" key="2">
    <source>
        <dbReference type="ARBA" id="ARBA00005216"/>
    </source>
</evidence>
<dbReference type="InterPro" id="IPR045865">
    <property type="entry name" value="ACT-like_dom_sf"/>
</dbReference>
<dbReference type="PROSITE" id="PS00670">
    <property type="entry name" value="D_2_HYDROXYACID_DH_2"/>
    <property type="match status" value="1"/>
</dbReference>
<evidence type="ECO:0000256" key="11">
    <source>
        <dbReference type="ARBA" id="ARBA00048731"/>
    </source>
</evidence>
<dbReference type="EC" id="1.1.1.95" evidence="5"/>
<evidence type="ECO:0000256" key="1">
    <source>
        <dbReference type="ARBA" id="ARBA00003800"/>
    </source>
</evidence>
<dbReference type="PROSITE" id="PS00065">
    <property type="entry name" value="D_2_HYDROXYACID_DH_1"/>
    <property type="match status" value="1"/>
</dbReference>
<dbReference type="CDD" id="cd04901">
    <property type="entry name" value="ACT_3PGDH"/>
    <property type="match status" value="1"/>
</dbReference>
<dbReference type="RefSeq" id="WP_376850916.1">
    <property type="nucleotide sequence ID" value="NZ_JBHSMF010000009.1"/>
</dbReference>
<evidence type="ECO:0000313" key="14">
    <source>
        <dbReference type="EMBL" id="MFC5498838.1"/>
    </source>
</evidence>
<keyword evidence="7 12" id="KW-0560">Oxidoreductase</keyword>
<dbReference type="Proteomes" id="UP001596037">
    <property type="component" value="Unassembled WGS sequence"/>
</dbReference>
<dbReference type="EMBL" id="JBHSMF010000009">
    <property type="protein sequence ID" value="MFC5498838.1"/>
    <property type="molecule type" value="Genomic_DNA"/>
</dbReference>
<evidence type="ECO:0000256" key="6">
    <source>
        <dbReference type="ARBA" id="ARBA00021582"/>
    </source>
</evidence>
<dbReference type="Gene3D" id="3.40.50.720">
    <property type="entry name" value="NAD(P)-binding Rossmann-like Domain"/>
    <property type="match status" value="2"/>
</dbReference>
<evidence type="ECO:0000256" key="3">
    <source>
        <dbReference type="ARBA" id="ARBA00005854"/>
    </source>
</evidence>
<comment type="catalytic activity">
    <reaction evidence="10">
        <text>(R)-2-hydroxyglutarate + NAD(+) = 2-oxoglutarate + NADH + H(+)</text>
        <dbReference type="Rhea" id="RHEA:49612"/>
        <dbReference type="ChEBI" id="CHEBI:15378"/>
        <dbReference type="ChEBI" id="CHEBI:15801"/>
        <dbReference type="ChEBI" id="CHEBI:16810"/>
        <dbReference type="ChEBI" id="CHEBI:57540"/>
        <dbReference type="ChEBI" id="CHEBI:57945"/>
        <dbReference type="EC" id="1.1.1.399"/>
    </reaction>
</comment>
<dbReference type="InterPro" id="IPR036291">
    <property type="entry name" value="NAD(P)-bd_dom_sf"/>
</dbReference>
<evidence type="ECO:0000256" key="4">
    <source>
        <dbReference type="ARBA" id="ARBA00013001"/>
    </source>
</evidence>
<comment type="similarity">
    <text evidence="3 12">Belongs to the D-isomer specific 2-hydroxyacid dehydrogenase family.</text>
</comment>
<dbReference type="Pfam" id="PF02826">
    <property type="entry name" value="2-Hacid_dh_C"/>
    <property type="match status" value="1"/>
</dbReference>
<keyword evidence="8" id="KW-0520">NAD</keyword>
<accession>A0ABW0NGS7</accession>
<comment type="caution">
    <text evidence="14">The sequence shown here is derived from an EMBL/GenBank/DDBJ whole genome shotgun (WGS) entry which is preliminary data.</text>
</comment>
<dbReference type="InterPro" id="IPR006140">
    <property type="entry name" value="D-isomer_DH_NAD-bd"/>
</dbReference>
<evidence type="ECO:0000256" key="10">
    <source>
        <dbReference type="ARBA" id="ARBA00048126"/>
    </source>
</evidence>
<dbReference type="Gene3D" id="3.30.70.260">
    <property type="match status" value="1"/>
</dbReference>
<comment type="catalytic activity">
    <reaction evidence="11">
        <text>(2R)-3-phosphoglycerate + NAD(+) = 3-phosphooxypyruvate + NADH + H(+)</text>
        <dbReference type="Rhea" id="RHEA:12641"/>
        <dbReference type="ChEBI" id="CHEBI:15378"/>
        <dbReference type="ChEBI" id="CHEBI:18110"/>
        <dbReference type="ChEBI" id="CHEBI:57540"/>
        <dbReference type="ChEBI" id="CHEBI:57945"/>
        <dbReference type="ChEBI" id="CHEBI:58272"/>
        <dbReference type="EC" id="1.1.1.95"/>
    </reaction>
</comment>
<dbReference type="InterPro" id="IPR029753">
    <property type="entry name" value="D-isomer_DH_CS"/>
</dbReference>
<evidence type="ECO:0000256" key="12">
    <source>
        <dbReference type="RuleBase" id="RU003719"/>
    </source>
</evidence>
<dbReference type="InterPro" id="IPR029752">
    <property type="entry name" value="D-isomer_DH_CS1"/>
</dbReference>
<feature type="domain" description="ACT" evidence="13">
    <location>
        <begin position="326"/>
        <end position="396"/>
    </location>
</feature>
<dbReference type="PANTHER" id="PTHR42938:SF47">
    <property type="entry name" value="HYDROXYPYRUVATE REDUCTASE"/>
    <property type="match status" value="1"/>
</dbReference>
<evidence type="ECO:0000256" key="5">
    <source>
        <dbReference type="ARBA" id="ARBA00013143"/>
    </source>
</evidence>
<gene>
    <name evidence="14" type="ORF">ACFPOE_14920</name>
</gene>
<sequence length="400" mass="41912">MADTAAPAFRILVLNQISENGLQRLPAGRYLAGKDMADPHAVLVRSADMHALQIAPTVQAIGRCGAGTNNIPVKAMSARGVPVFNAPGANANAVKELVLAGMLLAARNLAPALAFVAALDPESGQLEQAVESGKKEFAGFELAGHTLGIVGLGKVGCLVADAAIKLGMNVLGYDPEITVDAAWSLPAQVKKAASVTEVLKNADFVSLHVPLVDATRHLVNEQNIGLMKPGAVLLNFSREGVVSDAAVLAALGARQLGWYVCDFPDGKILRQPRVVALPHLGASTREAEENCAIMVADQLRDYLEHGNIANAVNFPSVSMARESAYRVAIANANVPNMLGQISTAMAQAGLNIHNMVNKSRGDMAYTLVDVDSPAGDSVLAALRAIDGVLAVRYLPDERAN</sequence>